<feature type="compositionally biased region" description="Low complexity" evidence="1">
    <location>
        <begin position="525"/>
        <end position="537"/>
    </location>
</feature>
<feature type="compositionally biased region" description="Basic and acidic residues" evidence="1">
    <location>
        <begin position="305"/>
        <end position="316"/>
    </location>
</feature>
<dbReference type="RefSeq" id="XP_033598743.1">
    <property type="nucleotide sequence ID" value="XM_033750101.1"/>
</dbReference>
<name>A0A6A6W063_9PEZI</name>
<dbReference type="EMBL" id="ML996576">
    <property type="protein sequence ID" value="KAF2756292.1"/>
    <property type="molecule type" value="Genomic_DNA"/>
</dbReference>
<feature type="region of interest" description="Disordered" evidence="1">
    <location>
        <begin position="225"/>
        <end position="334"/>
    </location>
</feature>
<keyword evidence="3" id="KW-1185">Reference proteome</keyword>
<organism evidence="2 3">
    <name type="scientific">Pseudovirgaria hyperparasitica</name>
    <dbReference type="NCBI Taxonomy" id="470096"/>
    <lineage>
        <taxon>Eukaryota</taxon>
        <taxon>Fungi</taxon>
        <taxon>Dikarya</taxon>
        <taxon>Ascomycota</taxon>
        <taxon>Pezizomycotina</taxon>
        <taxon>Dothideomycetes</taxon>
        <taxon>Dothideomycetes incertae sedis</taxon>
        <taxon>Acrospermales</taxon>
        <taxon>Acrospermaceae</taxon>
        <taxon>Pseudovirgaria</taxon>
    </lineage>
</organism>
<proteinExistence type="predicted"/>
<dbReference type="GeneID" id="54491155"/>
<sequence length="629" mass="70981">MALEVVAIGASAYTILEGLKWCVHEMGLFANASRNGRRELRMLEWEIDLLTRCYERAHITARRENNKRQNPKRKSREEILMDKFARTCEKAVRQFLKKVAEASWFTMMWYRSRSAIMDLVQLLARTKSSFGMYSDVCRISDLEERIRNLEIENEKLKSKGIESDLIHKLNGLILVSKEDLMAVRTDLKHKYQHIHDVHPSQKKIESGTSATTKAEEQFLARVITPKIEMSSPSTQAALGLPRASRSSKSRASRPPDPPVPTLPKAPTFPAPNNYSSSASGSRPGRRLRPQTMDHKPCSTNVHAPVETRTKAPEESASHISVSSSRKAQSVRRRPSVAIRLRETEPHSLAVTVVEHRRTSDELLKEEDVAIEARQTNRNNAETDRFALPVSEECEISKDTGRVTADLSIVADSLSEIKQPELADIASAMRQNMVDTAALEETGSIKDSSRMSSGRTERSRIPNDVPPVLPAESRGHDTSNEDLTSNMKDKRRSYIPADSSESYYEIHAPFIDRDLDDIESSHVSGSSYRSVASSAYGSICSRQSQMSAEAEELKRQLEKKDQEYTEQHFRKLRRKSGRDMRLSKGERKSPRAGDETEISRDQHRGSRRLERGVDLGIDIGGGKHRYTASE</sequence>
<feature type="compositionally biased region" description="Pro residues" evidence="1">
    <location>
        <begin position="254"/>
        <end position="269"/>
    </location>
</feature>
<dbReference type="AlphaFoldDB" id="A0A6A6W063"/>
<evidence type="ECO:0000313" key="2">
    <source>
        <dbReference type="EMBL" id="KAF2756292.1"/>
    </source>
</evidence>
<evidence type="ECO:0000256" key="1">
    <source>
        <dbReference type="SAM" id="MobiDB-lite"/>
    </source>
</evidence>
<feature type="region of interest" description="Disordered" evidence="1">
    <location>
        <begin position="525"/>
        <end position="629"/>
    </location>
</feature>
<feature type="region of interest" description="Disordered" evidence="1">
    <location>
        <begin position="439"/>
        <end position="493"/>
    </location>
</feature>
<feature type="compositionally biased region" description="Basic and acidic residues" evidence="1">
    <location>
        <begin position="576"/>
        <end position="612"/>
    </location>
</feature>
<feature type="compositionally biased region" description="Low complexity" evidence="1">
    <location>
        <begin position="270"/>
        <end position="282"/>
    </location>
</feature>
<dbReference type="Proteomes" id="UP000799437">
    <property type="component" value="Unassembled WGS sequence"/>
</dbReference>
<evidence type="ECO:0000313" key="3">
    <source>
        <dbReference type="Proteomes" id="UP000799437"/>
    </source>
</evidence>
<accession>A0A6A6W063</accession>
<gene>
    <name evidence="2" type="ORF">EJ05DRAFT_96305</name>
</gene>
<feature type="compositionally biased region" description="Basic and acidic residues" evidence="1">
    <location>
        <begin position="442"/>
        <end position="460"/>
    </location>
</feature>
<feature type="compositionally biased region" description="Basic and acidic residues" evidence="1">
    <location>
        <begin position="550"/>
        <end position="568"/>
    </location>
</feature>
<reference evidence="2" key="1">
    <citation type="journal article" date="2020" name="Stud. Mycol.">
        <title>101 Dothideomycetes genomes: a test case for predicting lifestyles and emergence of pathogens.</title>
        <authorList>
            <person name="Haridas S."/>
            <person name="Albert R."/>
            <person name="Binder M."/>
            <person name="Bloem J."/>
            <person name="Labutti K."/>
            <person name="Salamov A."/>
            <person name="Andreopoulos B."/>
            <person name="Baker S."/>
            <person name="Barry K."/>
            <person name="Bills G."/>
            <person name="Bluhm B."/>
            <person name="Cannon C."/>
            <person name="Castanera R."/>
            <person name="Culley D."/>
            <person name="Daum C."/>
            <person name="Ezra D."/>
            <person name="Gonzalez J."/>
            <person name="Henrissat B."/>
            <person name="Kuo A."/>
            <person name="Liang C."/>
            <person name="Lipzen A."/>
            <person name="Lutzoni F."/>
            <person name="Magnuson J."/>
            <person name="Mondo S."/>
            <person name="Nolan M."/>
            <person name="Ohm R."/>
            <person name="Pangilinan J."/>
            <person name="Park H.-J."/>
            <person name="Ramirez L."/>
            <person name="Alfaro M."/>
            <person name="Sun H."/>
            <person name="Tritt A."/>
            <person name="Yoshinaga Y."/>
            <person name="Zwiers L.-H."/>
            <person name="Turgeon B."/>
            <person name="Goodwin S."/>
            <person name="Spatafora J."/>
            <person name="Crous P."/>
            <person name="Grigoriev I."/>
        </authorList>
    </citation>
    <scope>NUCLEOTIDE SEQUENCE</scope>
    <source>
        <strain evidence="2">CBS 121739</strain>
    </source>
</reference>
<protein>
    <submittedName>
        <fullName evidence="2">Uncharacterized protein</fullName>
    </submittedName>
</protein>